<comment type="caution">
    <text evidence="8">The sequence shown here is derived from an EMBL/GenBank/DDBJ whole genome shotgun (WGS) entry which is preliminary data.</text>
</comment>
<organism evidence="8 10">
    <name type="scientific">Puccinia graminis f. sp. tritici</name>
    <dbReference type="NCBI Taxonomy" id="56615"/>
    <lineage>
        <taxon>Eukaryota</taxon>
        <taxon>Fungi</taxon>
        <taxon>Dikarya</taxon>
        <taxon>Basidiomycota</taxon>
        <taxon>Pucciniomycotina</taxon>
        <taxon>Pucciniomycetes</taxon>
        <taxon>Pucciniales</taxon>
        <taxon>Pucciniaceae</taxon>
        <taxon>Puccinia</taxon>
    </lineage>
</organism>
<gene>
    <name evidence="8" type="ORF">PGT21_004004</name>
    <name evidence="9" type="ORF">PGTUg99_005372</name>
</gene>
<evidence type="ECO:0000259" key="7">
    <source>
        <dbReference type="PROSITE" id="PS50865"/>
    </source>
</evidence>
<dbReference type="EMBL" id="VSWC01000106">
    <property type="protein sequence ID" value="KAA1085345.1"/>
    <property type="molecule type" value="Genomic_DNA"/>
</dbReference>
<dbReference type="PROSITE" id="PS50280">
    <property type="entry name" value="SET"/>
    <property type="match status" value="1"/>
</dbReference>
<dbReference type="Pfam" id="PF01753">
    <property type="entry name" value="zf-MYND"/>
    <property type="match status" value="1"/>
</dbReference>
<proteinExistence type="predicted"/>
<reference evidence="10 11" key="1">
    <citation type="submission" date="2019-05" db="EMBL/GenBank/DDBJ databases">
        <title>Emergence of the Ug99 lineage of the wheat stem rust pathogen through somatic hybridization.</title>
        <authorList>
            <person name="Li F."/>
            <person name="Upadhyaya N.M."/>
            <person name="Sperschneider J."/>
            <person name="Matny O."/>
            <person name="Nguyen-Phuc H."/>
            <person name="Mago R."/>
            <person name="Raley C."/>
            <person name="Miller M.E."/>
            <person name="Silverstein K.A.T."/>
            <person name="Henningsen E."/>
            <person name="Hirsch C.D."/>
            <person name="Visser B."/>
            <person name="Pretorius Z.A."/>
            <person name="Steffenson B.J."/>
            <person name="Schwessinger B."/>
            <person name="Dodds P.N."/>
            <person name="Figueroa M."/>
        </authorList>
    </citation>
    <scope>NUCLEOTIDE SEQUENCE [LARGE SCALE GENOMIC DNA]</scope>
    <source>
        <strain evidence="8">21-0</strain>
        <strain evidence="9 11">Ug99</strain>
    </source>
</reference>
<accession>A0A5B0N7T7</accession>
<sequence length="647" mass="71102">MTINNNNNRDTQNQNQKPETTMTTTSSDSDQNKNCTPKLFKNNKSVHISIDPNKPSRGRGLFIKKQLNSKIKPGTTLLSLVPHVAVLDTSSLSSRCSCCFLEKQDFELDNPSTPSNRTIRRCGKCKVIAYCGSNCQQLDWASHKPECTALVNYAKLAEEAIKANQKSKSRSSPGGIGLKDSFGLGGDEPDNDPQTISRIPSATVRALGRLIWKKRKEEKLNPDWWTGLSELQHHLNEYNSTQKESLMQLSVTLSRYVGNQELLAVFESASALLPLCSRFIDNSFTLTSIILDQIGVVFVPSAAFINHSCNPNAVVVFPEGGEGAGSTAGKEWVKVIAIKPIEPGEEIVTSYIDSAGTRQERRNELVKRYKFVCDCQACQSDWNDQQVDPREALKCPKCTNWFSIGPKRPNAADSSNISSPSFEMSSPSSSRPDAGPSSSKRAVRKEIACPHCGFSRLIDVEGQRSAIKKSGKALDPAKEPAKAAYYAEKAMEWFQSKLSPFTFGSGFYPILDLRRMRMASYLMRPQKSNLSQATSDVQQILGGVHEIYGVGHPSSVVTRSVIAQVYGHLCASTVEAEAKPANARQISVELQLFENLRAYQAAALDEARIGFGAAHGGGRLGRSIARSIELTEREIIALRRLLQSSTS</sequence>
<dbReference type="InterPro" id="IPR001214">
    <property type="entry name" value="SET_dom"/>
</dbReference>
<feature type="domain" description="MYND-type" evidence="7">
    <location>
        <begin position="96"/>
        <end position="147"/>
    </location>
</feature>
<dbReference type="Gene3D" id="6.10.140.2220">
    <property type="match status" value="1"/>
</dbReference>
<evidence type="ECO:0000313" key="11">
    <source>
        <dbReference type="Proteomes" id="UP000325313"/>
    </source>
</evidence>
<dbReference type="PROSITE" id="PS50865">
    <property type="entry name" value="ZF_MYND_2"/>
    <property type="match status" value="1"/>
</dbReference>
<dbReference type="InterPro" id="IPR011990">
    <property type="entry name" value="TPR-like_helical_dom_sf"/>
</dbReference>
<keyword evidence="3" id="KW-0862">Zinc</keyword>
<dbReference type="Gene3D" id="1.10.220.160">
    <property type="match status" value="1"/>
</dbReference>
<dbReference type="Gene3D" id="2.170.270.10">
    <property type="entry name" value="SET domain"/>
    <property type="match status" value="1"/>
</dbReference>
<evidence type="ECO:0000256" key="2">
    <source>
        <dbReference type="ARBA" id="ARBA00022771"/>
    </source>
</evidence>
<feature type="region of interest" description="Disordered" evidence="5">
    <location>
        <begin position="1"/>
        <end position="34"/>
    </location>
</feature>
<protein>
    <recommendedName>
        <fullName evidence="12">SET domain-containing protein</fullName>
    </recommendedName>
</protein>
<dbReference type="InterPro" id="IPR002893">
    <property type="entry name" value="Znf_MYND"/>
</dbReference>
<evidence type="ECO:0000313" key="9">
    <source>
        <dbReference type="EMBL" id="KAA1118440.1"/>
    </source>
</evidence>
<feature type="region of interest" description="Disordered" evidence="5">
    <location>
        <begin position="164"/>
        <end position="196"/>
    </location>
</feature>
<dbReference type="GO" id="GO:0005634">
    <property type="term" value="C:nucleus"/>
    <property type="evidence" value="ECO:0007669"/>
    <property type="project" value="TreeGrafter"/>
</dbReference>
<keyword evidence="10" id="KW-1185">Reference proteome</keyword>
<dbReference type="PANTHER" id="PTHR12197:SF251">
    <property type="entry name" value="EG:BACR7C10.4 PROTEIN"/>
    <property type="match status" value="1"/>
</dbReference>
<feature type="domain" description="SET" evidence="6">
    <location>
        <begin position="44"/>
        <end position="352"/>
    </location>
</feature>
<evidence type="ECO:0000313" key="8">
    <source>
        <dbReference type="EMBL" id="KAA1085345.1"/>
    </source>
</evidence>
<dbReference type="SUPFAM" id="SSF82199">
    <property type="entry name" value="SET domain"/>
    <property type="match status" value="1"/>
</dbReference>
<evidence type="ECO:0000256" key="4">
    <source>
        <dbReference type="PROSITE-ProRule" id="PRU00134"/>
    </source>
</evidence>
<feature type="region of interest" description="Disordered" evidence="5">
    <location>
        <begin position="409"/>
        <end position="440"/>
    </location>
</feature>
<dbReference type="InterPro" id="IPR046341">
    <property type="entry name" value="SET_dom_sf"/>
</dbReference>
<dbReference type="InterPro" id="IPR050869">
    <property type="entry name" value="H3K4_H4K5_MeTrfase"/>
</dbReference>
<dbReference type="OrthoDB" id="265717at2759"/>
<dbReference type="Gene3D" id="1.25.40.10">
    <property type="entry name" value="Tetratricopeptide repeat domain"/>
    <property type="match status" value="1"/>
</dbReference>
<evidence type="ECO:0000259" key="6">
    <source>
        <dbReference type="PROSITE" id="PS50280"/>
    </source>
</evidence>
<dbReference type="EMBL" id="VDEP01000250">
    <property type="protein sequence ID" value="KAA1118440.1"/>
    <property type="molecule type" value="Genomic_DNA"/>
</dbReference>
<evidence type="ECO:0000313" key="10">
    <source>
        <dbReference type="Proteomes" id="UP000324748"/>
    </source>
</evidence>
<dbReference type="Proteomes" id="UP000324748">
    <property type="component" value="Unassembled WGS sequence"/>
</dbReference>
<dbReference type="AlphaFoldDB" id="A0A5B0N7T7"/>
<feature type="compositionally biased region" description="Low complexity" evidence="5">
    <location>
        <begin position="1"/>
        <end position="29"/>
    </location>
</feature>
<keyword evidence="1" id="KW-0479">Metal-binding</keyword>
<dbReference type="Proteomes" id="UP000325313">
    <property type="component" value="Unassembled WGS sequence"/>
</dbReference>
<evidence type="ECO:0000256" key="1">
    <source>
        <dbReference type="ARBA" id="ARBA00022723"/>
    </source>
</evidence>
<dbReference type="PANTHER" id="PTHR12197">
    <property type="entry name" value="HISTONE-LYSINE N-METHYLTRANSFERASE SMYD"/>
    <property type="match status" value="1"/>
</dbReference>
<evidence type="ECO:0008006" key="12">
    <source>
        <dbReference type="Google" id="ProtNLM"/>
    </source>
</evidence>
<dbReference type="Pfam" id="PF00856">
    <property type="entry name" value="SET"/>
    <property type="match status" value="1"/>
</dbReference>
<feature type="compositionally biased region" description="Low complexity" evidence="5">
    <location>
        <begin position="414"/>
        <end position="439"/>
    </location>
</feature>
<dbReference type="SMART" id="SM00317">
    <property type="entry name" value="SET"/>
    <property type="match status" value="1"/>
</dbReference>
<evidence type="ECO:0000256" key="3">
    <source>
        <dbReference type="ARBA" id="ARBA00022833"/>
    </source>
</evidence>
<keyword evidence="2 4" id="KW-0863">Zinc-finger</keyword>
<evidence type="ECO:0000256" key="5">
    <source>
        <dbReference type="SAM" id="MobiDB-lite"/>
    </source>
</evidence>
<dbReference type="GO" id="GO:0008270">
    <property type="term" value="F:zinc ion binding"/>
    <property type="evidence" value="ECO:0007669"/>
    <property type="project" value="UniProtKB-KW"/>
</dbReference>
<name>A0A5B0N7T7_PUCGR</name>